<dbReference type="Gene3D" id="3.40.720.10">
    <property type="entry name" value="Alkaline Phosphatase, subunit A"/>
    <property type="match status" value="1"/>
</dbReference>
<sequence length="160" mass="18242">FAHEGGISTPLIAHWPKGITSSLNGKLDHQPGHVIDLMATCLDVAGIPHPKEFGGNKIQPLEGVSLQPAFHGKSLARKDALYFDHHLNGAIRDGKWKLVRYGKTGHESKLYPWELFDMEKDRSETEDLVTKYPEKVEELEAKWEQWAVRARVKPWPWKVK</sequence>
<evidence type="ECO:0000256" key="2">
    <source>
        <dbReference type="ARBA" id="ARBA00022801"/>
    </source>
</evidence>
<dbReference type="GO" id="GO:0004065">
    <property type="term" value="F:arylsulfatase activity"/>
    <property type="evidence" value="ECO:0007669"/>
    <property type="project" value="TreeGrafter"/>
</dbReference>
<organism evidence="4">
    <name type="scientific">marine metagenome</name>
    <dbReference type="NCBI Taxonomy" id="408172"/>
    <lineage>
        <taxon>unclassified sequences</taxon>
        <taxon>metagenomes</taxon>
        <taxon>ecological metagenomes</taxon>
    </lineage>
</organism>
<evidence type="ECO:0000313" key="4">
    <source>
        <dbReference type="EMBL" id="SVD71103.1"/>
    </source>
</evidence>
<gene>
    <name evidence="4" type="ORF">METZ01_LOCUS423957</name>
</gene>
<accession>A0A382XJF9</accession>
<dbReference type="PANTHER" id="PTHR42693:SF53">
    <property type="entry name" value="ENDO-4-O-SULFATASE"/>
    <property type="match status" value="1"/>
</dbReference>
<dbReference type="EMBL" id="UINC01168194">
    <property type="protein sequence ID" value="SVD71103.1"/>
    <property type="molecule type" value="Genomic_DNA"/>
</dbReference>
<dbReference type="Pfam" id="PF16347">
    <property type="entry name" value="SGSH_C"/>
    <property type="match status" value="1"/>
</dbReference>
<reference evidence="4" key="1">
    <citation type="submission" date="2018-05" db="EMBL/GenBank/DDBJ databases">
        <authorList>
            <person name="Lanie J.A."/>
            <person name="Ng W.-L."/>
            <person name="Kazmierczak K.M."/>
            <person name="Andrzejewski T.M."/>
            <person name="Davidsen T.M."/>
            <person name="Wayne K.J."/>
            <person name="Tettelin H."/>
            <person name="Glass J.I."/>
            <person name="Rusch D."/>
            <person name="Podicherti R."/>
            <person name="Tsui H.-C.T."/>
            <person name="Winkler M.E."/>
        </authorList>
    </citation>
    <scope>NUCLEOTIDE SEQUENCE</scope>
</reference>
<dbReference type="SUPFAM" id="SSF53649">
    <property type="entry name" value="Alkaline phosphatase-like"/>
    <property type="match status" value="1"/>
</dbReference>
<dbReference type="InterPro" id="IPR032506">
    <property type="entry name" value="SGSH_C"/>
</dbReference>
<dbReference type="Gene3D" id="3.30.1120.10">
    <property type="match status" value="1"/>
</dbReference>
<protein>
    <recommendedName>
        <fullName evidence="3">N-sulphoglucosamine sulphohydrolase C-terminal domain-containing protein</fullName>
    </recommendedName>
</protein>
<name>A0A382XJF9_9ZZZZ</name>
<dbReference type="AlphaFoldDB" id="A0A382XJF9"/>
<dbReference type="InterPro" id="IPR050738">
    <property type="entry name" value="Sulfatase"/>
</dbReference>
<keyword evidence="2" id="KW-0378">Hydrolase</keyword>
<comment type="similarity">
    <text evidence="1">Belongs to the sulfatase family.</text>
</comment>
<dbReference type="InterPro" id="IPR017850">
    <property type="entry name" value="Alkaline_phosphatase_core_sf"/>
</dbReference>
<dbReference type="PANTHER" id="PTHR42693">
    <property type="entry name" value="ARYLSULFATASE FAMILY MEMBER"/>
    <property type="match status" value="1"/>
</dbReference>
<proteinExistence type="inferred from homology"/>
<feature type="non-terminal residue" evidence="4">
    <location>
        <position position="1"/>
    </location>
</feature>
<evidence type="ECO:0000256" key="1">
    <source>
        <dbReference type="ARBA" id="ARBA00008779"/>
    </source>
</evidence>
<evidence type="ECO:0000259" key="3">
    <source>
        <dbReference type="Pfam" id="PF16347"/>
    </source>
</evidence>
<feature type="domain" description="N-sulphoglucosamine sulphohydrolase C-terminal" evidence="3">
    <location>
        <begin position="1"/>
        <end position="133"/>
    </location>
</feature>